<dbReference type="InterPro" id="IPR050883">
    <property type="entry name" value="PNGase"/>
</dbReference>
<keyword evidence="10" id="KW-0378">Hydrolase</keyword>
<comment type="cofactor">
    <cofactor evidence="1">
        <name>Ca(2+)</name>
        <dbReference type="ChEBI" id="CHEBI:29108"/>
    </cofactor>
</comment>
<dbReference type="InterPro" id="IPR000421">
    <property type="entry name" value="FA58C"/>
</dbReference>
<dbReference type="Gene3D" id="1.20.1610.10">
    <property type="entry name" value="alpha-1,2-mannosidases domains"/>
    <property type="match status" value="1"/>
</dbReference>
<dbReference type="Pfam" id="PF07971">
    <property type="entry name" value="Glyco_hydro_92"/>
    <property type="match status" value="1"/>
</dbReference>
<dbReference type="InterPro" id="IPR041371">
    <property type="entry name" value="GH92_N"/>
</dbReference>
<dbReference type="EMBL" id="BAABFT010000013">
    <property type="protein sequence ID" value="GAA4333592.1"/>
    <property type="molecule type" value="Genomic_DNA"/>
</dbReference>
<evidence type="ECO:0000259" key="9">
    <source>
        <dbReference type="Pfam" id="PF17678"/>
    </source>
</evidence>
<dbReference type="InterPro" id="IPR014718">
    <property type="entry name" value="GH-type_carb-bd"/>
</dbReference>
<feature type="domain" description="F5/8 type C" evidence="6">
    <location>
        <begin position="874"/>
        <end position="984"/>
    </location>
</feature>
<dbReference type="PANTHER" id="PTHR12143">
    <property type="entry name" value="PEPTIDE N-GLYCANASE PNGASE -RELATED"/>
    <property type="match status" value="1"/>
</dbReference>
<dbReference type="InterPro" id="IPR059177">
    <property type="entry name" value="GH29D-like_dom"/>
</dbReference>
<feature type="region of interest" description="Disordered" evidence="4">
    <location>
        <begin position="299"/>
        <end position="319"/>
    </location>
</feature>
<feature type="signal peptide" evidence="5">
    <location>
        <begin position="1"/>
        <end position="23"/>
    </location>
</feature>
<dbReference type="RefSeq" id="WP_345212991.1">
    <property type="nucleotide sequence ID" value="NZ_BAABFT010000013.1"/>
</dbReference>
<dbReference type="InterPro" id="IPR012939">
    <property type="entry name" value="Glyco_hydro_92"/>
</dbReference>
<dbReference type="InterPro" id="IPR005887">
    <property type="entry name" value="GH92_a_mannosidase_put"/>
</dbReference>
<evidence type="ECO:0000256" key="2">
    <source>
        <dbReference type="ARBA" id="ARBA00011245"/>
    </source>
</evidence>
<dbReference type="NCBIfam" id="TIGR01180">
    <property type="entry name" value="aman2_put"/>
    <property type="match status" value="1"/>
</dbReference>
<dbReference type="Gene3D" id="2.60.120.260">
    <property type="entry name" value="Galactose-binding domain-like"/>
    <property type="match status" value="1"/>
</dbReference>
<feature type="domain" description="GH29D-like beta-sandwich" evidence="8">
    <location>
        <begin position="782"/>
        <end position="842"/>
    </location>
</feature>
<evidence type="ECO:0000256" key="3">
    <source>
        <dbReference type="ARBA" id="ARBA00022837"/>
    </source>
</evidence>
<dbReference type="Gene3D" id="1.20.1050.60">
    <property type="entry name" value="alpha-1,2-mannosidase"/>
    <property type="match status" value="1"/>
</dbReference>
<evidence type="ECO:0000313" key="10">
    <source>
        <dbReference type="EMBL" id="GAA4333592.1"/>
    </source>
</evidence>
<accession>A0ABP8H2V5</accession>
<comment type="caution">
    <text evidence="10">The sequence shown here is derived from an EMBL/GenBank/DDBJ whole genome shotgun (WGS) entry which is preliminary data.</text>
</comment>
<evidence type="ECO:0000259" key="8">
    <source>
        <dbReference type="Pfam" id="PF13290"/>
    </source>
</evidence>
<sequence length="1007" mass="112967">MVSVIRGVLTGALVLIISVTASAQKKKDYTQFVNPFIGTGGHGHTYSGAVMPFGMVQLSPDTRLTGWDGCSGYHYTDTVVYGFSHTHLSGTGIADYCDVLFMPTTGEPKFKNTEYSSPFKKKDEEASPGYYKTELSKYDIEAELTATQRVGVHRYDFPKTAQANIIIDLQHRDEVLESWIEVVNDHEIRGFRKSKSWANDQHVYFYAKFSKPFKTYGIAVNDKVEQGKNKAEGKNIKMYIQFDNPGEVIVKVGISAVSAEGALKNLDAEVPDFDFVKVRKAAKAAWNVELSKIQVEGGAPPLPMQPSTSNGVYNGYGRPETKKKLPDPARIKQVIFYSALYHTMLAPNIYNDVDGQYRGLDQKIHTAQGFNYYTVFSLWDTFRAENPLLSIIDRKRTLDFIKSFLAMYDEGGLLPIWPLASTETYCMVGNHAIPVIVDAYAKGIRDFDAEKAFTAMKAAVNRTQFGLDVYRKNGVVLSDDEHESVSKTLEYAFDDWCIAQMAKMLNKPQDYTEYIQRAQYWKNNFNDENSFMQARANGGWYNPFEPTEINNNYTEGNAWQYSFLVPQDVEGLMKSMGGKLNFEIQLDELFTTQAKLSGREQADVTGLIGQYAHGNEPSHHIAYLYNFTNSPHKTQYMLSKIFDEEYSDQPDGLAGNEDCGQMSAWYVMSALGIYNIAPGQLQYQIGLPQFEKATINLENGKKFVISNSGAAITRANTYLQGMNFNKEVYNKLYLDFNDINKGGDFEVFTGRLPNKIFMQDLEKGKSAITDNLIVPNPYIIAPSQTFTSPMSISISSADSLAKLYYTLDGTEPTASSTLYTKPFSISNSTTIKTIAINNGKQSFVDVGTFTKIRGDIKLTLTNRYLPNYAAQGDIALIDGIRGKANWRIGNWQGYQGKDLEAVLDLGQVKEVKKVSLGTLQDSGSWIVFPKNVQYLVSNDGKTYKLVSTVNTKVDITDTKPQTQDFSADINLRTRFIKVIAKQYGPLPEWHESKGNQSYIFADEITVE</sequence>
<evidence type="ECO:0000256" key="1">
    <source>
        <dbReference type="ARBA" id="ARBA00001913"/>
    </source>
</evidence>
<dbReference type="Pfam" id="PF00754">
    <property type="entry name" value="F5_F8_type_C"/>
    <property type="match status" value="1"/>
</dbReference>
<keyword evidence="11" id="KW-1185">Reference proteome</keyword>
<proteinExistence type="predicted"/>
<dbReference type="Pfam" id="PF17678">
    <property type="entry name" value="Glyco_hydro_92N"/>
    <property type="match status" value="1"/>
</dbReference>
<dbReference type="InterPro" id="IPR008979">
    <property type="entry name" value="Galactose-bd-like_sf"/>
</dbReference>
<evidence type="ECO:0000259" key="6">
    <source>
        <dbReference type="Pfam" id="PF00754"/>
    </source>
</evidence>
<dbReference type="Pfam" id="PF13290">
    <property type="entry name" value="CHB_HEX_C_1"/>
    <property type="match status" value="1"/>
</dbReference>
<dbReference type="SUPFAM" id="SSF49785">
    <property type="entry name" value="Galactose-binding domain-like"/>
    <property type="match status" value="1"/>
</dbReference>
<dbReference type="InterPro" id="IPR008928">
    <property type="entry name" value="6-hairpin_glycosidase_sf"/>
</dbReference>
<organism evidence="10 11">
    <name type="scientific">Mucilaginibacter gynuensis</name>
    <dbReference type="NCBI Taxonomy" id="1302236"/>
    <lineage>
        <taxon>Bacteria</taxon>
        <taxon>Pseudomonadati</taxon>
        <taxon>Bacteroidota</taxon>
        <taxon>Sphingobacteriia</taxon>
        <taxon>Sphingobacteriales</taxon>
        <taxon>Sphingobacteriaceae</taxon>
        <taxon>Mucilaginibacter</taxon>
    </lineage>
</organism>
<comment type="subunit">
    <text evidence="2">Monomer.</text>
</comment>
<dbReference type="GO" id="GO:0016787">
    <property type="term" value="F:hydrolase activity"/>
    <property type="evidence" value="ECO:0007669"/>
    <property type="project" value="UniProtKB-KW"/>
</dbReference>
<name>A0ABP8H2V5_9SPHI</name>
<dbReference type="Proteomes" id="UP001500582">
    <property type="component" value="Unassembled WGS sequence"/>
</dbReference>
<feature type="domain" description="Glycosyl hydrolase family 92" evidence="7">
    <location>
        <begin position="262"/>
        <end position="747"/>
    </location>
</feature>
<keyword evidence="3" id="KW-0106">Calcium</keyword>
<evidence type="ECO:0000256" key="5">
    <source>
        <dbReference type="SAM" id="SignalP"/>
    </source>
</evidence>
<dbReference type="Gene3D" id="2.70.98.10">
    <property type="match status" value="1"/>
</dbReference>
<gene>
    <name evidence="10" type="ORF">GCM10023149_40460</name>
</gene>
<dbReference type="Gene3D" id="3.30.2080.10">
    <property type="entry name" value="GH92 mannosidase domain"/>
    <property type="match status" value="1"/>
</dbReference>
<feature type="chain" id="PRO_5046736797" evidence="5">
    <location>
        <begin position="24"/>
        <end position="1007"/>
    </location>
</feature>
<evidence type="ECO:0000313" key="11">
    <source>
        <dbReference type="Proteomes" id="UP001500582"/>
    </source>
</evidence>
<feature type="domain" description="Glycosyl hydrolase family 92 N-terminal" evidence="9">
    <location>
        <begin position="32"/>
        <end position="255"/>
    </location>
</feature>
<protein>
    <submittedName>
        <fullName evidence="10">GH92 family glycosyl hydrolase</fullName>
    </submittedName>
</protein>
<evidence type="ECO:0000259" key="7">
    <source>
        <dbReference type="Pfam" id="PF07971"/>
    </source>
</evidence>
<dbReference type="SUPFAM" id="SSF48208">
    <property type="entry name" value="Six-hairpin glycosidases"/>
    <property type="match status" value="1"/>
</dbReference>
<reference evidence="11" key="1">
    <citation type="journal article" date="2019" name="Int. J. Syst. Evol. Microbiol.">
        <title>The Global Catalogue of Microorganisms (GCM) 10K type strain sequencing project: providing services to taxonomists for standard genome sequencing and annotation.</title>
        <authorList>
            <consortium name="The Broad Institute Genomics Platform"/>
            <consortium name="The Broad Institute Genome Sequencing Center for Infectious Disease"/>
            <person name="Wu L."/>
            <person name="Ma J."/>
        </authorList>
    </citation>
    <scope>NUCLEOTIDE SEQUENCE [LARGE SCALE GENOMIC DNA]</scope>
    <source>
        <strain evidence="11">JCM 17705</strain>
    </source>
</reference>
<keyword evidence="5" id="KW-0732">Signal</keyword>
<dbReference type="PANTHER" id="PTHR12143:SF39">
    <property type="entry name" value="SECRETED PROTEIN"/>
    <property type="match status" value="1"/>
</dbReference>
<evidence type="ECO:0000256" key="4">
    <source>
        <dbReference type="SAM" id="MobiDB-lite"/>
    </source>
</evidence>